<dbReference type="EMBL" id="CACVAR010000149">
    <property type="protein sequence ID" value="CAA6806289.1"/>
    <property type="molecule type" value="Genomic_DNA"/>
</dbReference>
<protein>
    <submittedName>
        <fullName evidence="1">Uncharacterized protein</fullName>
    </submittedName>
</protein>
<gene>
    <name evidence="1" type="ORF">HELGO_WM14448</name>
</gene>
<name>A0A6S6SMF1_9BACT</name>
<organism evidence="1">
    <name type="scientific">uncultured Sulfurovum sp</name>
    <dbReference type="NCBI Taxonomy" id="269237"/>
    <lineage>
        <taxon>Bacteria</taxon>
        <taxon>Pseudomonadati</taxon>
        <taxon>Campylobacterota</taxon>
        <taxon>Epsilonproteobacteria</taxon>
        <taxon>Campylobacterales</taxon>
        <taxon>Sulfurovaceae</taxon>
        <taxon>Sulfurovum</taxon>
        <taxon>environmental samples</taxon>
    </lineage>
</organism>
<accession>A0A6S6SMF1</accession>
<reference evidence="1" key="1">
    <citation type="submission" date="2020-01" db="EMBL/GenBank/DDBJ databases">
        <authorList>
            <person name="Meier V. D."/>
            <person name="Meier V D."/>
        </authorList>
    </citation>
    <scope>NUCLEOTIDE SEQUENCE</scope>
    <source>
        <strain evidence="1">HLG_WM_MAG_03</strain>
    </source>
</reference>
<evidence type="ECO:0000313" key="1">
    <source>
        <dbReference type="EMBL" id="CAA6806289.1"/>
    </source>
</evidence>
<dbReference type="AlphaFoldDB" id="A0A6S6SMF1"/>
<proteinExistence type="predicted"/>
<sequence length="131" mass="15256">MSSELNTICSLINNKENLQDEKAFKLASATLICDVVHNVIDANKKDQKKYCKLFQTQFNISEKELNGIKNDIDKNAVNEKIAYIKEELNNNKFEIMEFLKIVNRFIVADGCNAEGYRQFETIRDSFLKEFY</sequence>